<evidence type="ECO:0000313" key="3">
    <source>
        <dbReference type="Proteomes" id="UP000322873"/>
    </source>
</evidence>
<name>A0A5M9JKI7_MONFR</name>
<accession>A0A5M9JKI7</accession>
<dbReference type="Proteomes" id="UP000322873">
    <property type="component" value="Unassembled WGS sequence"/>
</dbReference>
<sequence>MDNPTYKKLEEERLLNSYGGSTYETSVASKKRSIMSFGQSGRRSSPASLYTSSSGLTPPQTPHPASLAGTSTSYGGVNLTSENLKIRLYYLETRSKWQDCGNARLTVTTPPPGMRQACAVDQGIERRIIVTRKPMKPDNPDEKVEVLLDVVLGANCFSMIGNKGVTCNVWEDVVGPNGEVGMVGEIGRVSGRTRKWCLQTGSVPEASWIYSLVSVGK</sequence>
<organism evidence="2 3">
    <name type="scientific">Monilinia fructicola</name>
    <name type="common">Brown rot fungus</name>
    <name type="synonym">Ciboria fructicola</name>
    <dbReference type="NCBI Taxonomy" id="38448"/>
    <lineage>
        <taxon>Eukaryota</taxon>
        <taxon>Fungi</taxon>
        <taxon>Dikarya</taxon>
        <taxon>Ascomycota</taxon>
        <taxon>Pezizomycotina</taxon>
        <taxon>Leotiomycetes</taxon>
        <taxon>Helotiales</taxon>
        <taxon>Sclerotiniaceae</taxon>
        <taxon>Monilinia</taxon>
    </lineage>
</organism>
<reference evidence="2 3" key="1">
    <citation type="submission" date="2019-06" db="EMBL/GenBank/DDBJ databases">
        <title>Genome Sequence of the Brown Rot Fungal Pathogen Monilinia fructicola.</title>
        <authorList>
            <person name="De Miccolis Angelini R.M."/>
            <person name="Landi L."/>
            <person name="Abate D."/>
            <person name="Pollastro S."/>
            <person name="Romanazzi G."/>
            <person name="Faretra F."/>
        </authorList>
    </citation>
    <scope>NUCLEOTIDE SEQUENCE [LARGE SCALE GENOMIC DNA]</scope>
    <source>
        <strain evidence="2 3">Mfrc123</strain>
    </source>
</reference>
<dbReference type="EMBL" id="VICG01000009">
    <property type="protein sequence ID" value="KAA8568332.1"/>
    <property type="molecule type" value="Genomic_DNA"/>
</dbReference>
<gene>
    <name evidence="2" type="ORF">EYC84_007368</name>
</gene>
<feature type="compositionally biased region" description="Polar residues" evidence="1">
    <location>
        <begin position="36"/>
        <end position="58"/>
    </location>
</feature>
<evidence type="ECO:0000313" key="2">
    <source>
        <dbReference type="EMBL" id="KAA8568332.1"/>
    </source>
</evidence>
<keyword evidence="3" id="KW-1185">Reference proteome</keyword>
<evidence type="ECO:0000256" key="1">
    <source>
        <dbReference type="SAM" id="MobiDB-lite"/>
    </source>
</evidence>
<proteinExistence type="predicted"/>
<comment type="caution">
    <text evidence="2">The sequence shown here is derived from an EMBL/GenBank/DDBJ whole genome shotgun (WGS) entry which is preliminary data.</text>
</comment>
<protein>
    <submittedName>
        <fullName evidence="2">Uncharacterized protein</fullName>
    </submittedName>
</protein>
<feature type="region of interest" description="Disordered" evidence="1">
    <location>
        <begin position="34"/>
        <end position="69"/>
    </location>
</feature>
<dbReference type="AlphaFoldDB" id="A0A5M9JKI7"/>
<dbReference type="VEuPathDB" id="FungiDB:MFRU_029g00550"/>